<protein>
    <submittedName>
        <fullName evidence="2">Uncharacterized protein</fullName>
    </submittedName>
</protein>
<evidence type="ECO:0000256" key="1">
    <source>
        <dbReference type="SAM" id="Phobius"/>
    </source>
</evidence>
<feature type="transmembrane region" description="Helical" evidence="1">
    <location>
        <begin position="35"/>
        <end position="53"/>
    </location>
</feature>
<reference evidence="2 3" key="1">
    <citation type="journal article" date="2014" name="BMC Genomics">
        <title>Comparison of environmental and isolate Sulfobacillus genomes reveals diverse carbon, sulfur, nitrogen, and hydrogen metabolisms.</title>
        <authorList>
            <person name="Justice N.B."/>
            <person name="Norman A."/>
            <person name="Brown C.T."/>
            <person name="Singh A."/>
            <person name="Thomas B.C."/>
            <person name="Banfield J.F."/>
        </authorList>
    </citation>
    <scope>NUCLEOTIDE SEQUENCE [LARGE SCALE GENOMIC DNA]</scope>
    <source>
        <strain evidence="2">AMDSBA4</strain>
    </source>
</reference>
<feature type="transmembrane region" description="Helical" evidence="1">
    <location>
        <begin position="59"/>
        <end position="77"/>
    </location>
</feature>
<proteinExistence type="predicted"/>
<feature type="transmembrane region" description="Helical" evidence="1">
    <location>
        <begin position="6"/>
        <end position="23"/>
    </location>
</feature>
<keyword evidence="1" id="KW-0812">Transmembrane</keyword>
<dbReference type="AlphaFoldDB" id="A0A2T2XGU3"/>
<gene>
    <name evidence="2" type="ORF">C7B46_08945</name>
</gene>
<keyword evidence="1" id="KW-1133">Transmembrane helix</keyword>
<name>A0A2T2XGU3_9FIRM</name>
<organism evidence="2 3">
    <name type="scientific">Sulfobacillus benefaciens</name>
    <dbReference type="NCBI Taxonomy" id="453960"/>
    <lineage>
        <taxon>Bacteria</taxon>
        <taxon>Bacillati</taxon>
        <taxon>Bacillota</taxon>
        <taxon>Clostridia</taxon>
        <taxon>Eubacteriales</taxon>
        <taxon>Clostridiales Family XVII. Incertae Sedis</taxon>
        <taxon>Sulfobacillus</taxon>
    </lineage>
</organism>
<dbReference type="Proteomes" id="UP000242972">
    <property type="component" value="Unassembled WGS sequence"/>
</dbReference>
<accession>A0A2T2XGU3</accession>
<evidence type="ECO:0000313" key="2">
    <source>
        <dbReference type="EMBL" id="PSR33721.1"/>
    </source>
</evidence>
<comment type="caution">
    <text evidence="2">The sequence shown here is derived from an EMBL/GenBank/DDBJ whole genome shotgun (WGS) entry which is preliminary data.</text>
</comment>
<feature type="transmembrane region" description="Helical" evidence="1">
    <location>
        <begin position="89"/>
        <end position="107"/>
    </location>
</feature>
<dbReference type="EMBL" id="PXYW01000017">
    <property type="protein sequence ID" value="PSR33721.1"/>
    <property type="molecule type" value="Genomic_DNA"/>
</dbReference>
<keyword evidence="1" id="KW-0472">Membrane</keyword>
<sequence length="109" mass="12079">MISGVIWTLYSLISIMAGIVMMWQDAPPSSSKKTLVLLAFLAVHGGILALGIINLMHPISLRWFFVASLLAVVTRILNGRLVFGKNHASHYLIWIAIFFLAAMTQNIKI</sequence>
<evidence type="ECO:0000313" key="3">
    <source>
        <dbReference type="Proteomes" id="UP000242972"/>
    </source>
</evidence>